<proteinExistence type="predicted"/>
<feature type="domain" description="DUF7507" evidence="3">
    <location>
        <begin position="776"/>
        <end position="868"/>
    </location>
</feature>
<comment type="caution">
    <text evidence="4">The sequence shown here is derived from an EMBL/GenBank/DDBJ whole genome shotgun (WGS) entry which is preliminary data.</text>
</comment>
<dbReference type="InterPro" id="IPR006626">
    <property type="entry name" value="PbH1"/>
</dbReference>
<feature type="domain" description="DUF7507" evidence="3">
    <location>
        <begin position="1438"/>
        <end position="1531"/>
    </location>
</feature>
<feature type="domain" description="DUF7507" evidence="3">
    <location>
        <begin position="2408"/>
        <end position="2520"/>
    </location>
</feature>
<dbReference type="Gene3D" id="2.60.40.10">
    <property type="entry name" value="Immunoglobulins"/>
    <property type="match status" value="1"/>
</dbReference>
<feature type="domain" description="DUF7507" evidence="3">
    <location>
        <begin position="2136"/>
        <end position="2254"/>
    </location>
</feature>
<feature type="domain" description="DUF7507" evidence="3">
    <location>
        <begin position="2028"/>
        <end position="2118"/>
    </location>
</feature>
<feature type="domain" description="DUF7507" evidence="3">
    <location>
        <begin position="1901"/>
        <end position="2003"/>
    </location>
</feature>
<reference evidence="4 5" key="1">
    <citation type="submission" date="2016-12" db="EMBL/GenBank/DDBJ databases">
        <title>The draft genome sequence of HSLHS2.</title>
        <authorList>
            <person name="Hu D."/>
            <person name="Wang L."/>
            <person name="Shao Z."/>
        </authorList>
    </citation>
    <scope>NUCLEOTIDE SEQUENCE [LARGE SCALE GENOMIC DNA]</scope>
    <source>
        <strain evidence="4">MCCC 1A06712</strain>
    </source>
</reference>
<feature type="domain" description="DUF7507" evidence="3">
    <location>
        <begin position="1783"/>
        <end position="1889"/>
    </location>
</feature>
<organism evidence="4 5">
    <name type="scientific">Marivivens niveibacter</name>
    <dbReference type="NCBI Taxonomy" id="1930667"/>
    <lineage>
        <taxon>Bacteria</taxon>
        <taxon>Pseudomonadati</taxon>
        <taxon>Pseudomonadota</taxon>
        <taxon>Alphaproteobacteria</taxon>
        <taxon>Rhodobacterales</taxon>
        <taxon>Paracoccaceae</taxon>
        <taxon>Marivivens group</taxon>
        <taxon>Marivivens</taxon>
    </lineage>
</organism>
<feature type="domain" description="DUF7507" evidence="3">
    <location>
        <begin position="2533"/>
        <end position="2630"/>
    </location>
</feature>
<feature type="domain" description="DUF7507" evidence="3">
    <location>
        <begin position="2757"/>
        <end position="2853"/>
    </location>
</feature>
<dbReference type="Pfam" id="PF01345">
    <property type="entry name" value="DUF11"/>
    <property type="match status" value="1"/>
</dbReference>
<feature type="domain" description="DUF7507" evidence="3">
    <location>
        <begin position="334"/>
        <end position="434"/>
    </location>
</feature>
<feature type="domain" description="DUF7507" evidence="3">
    <location>
        <begin position="885"/>
        <end position="980"/>
    </location>
</feature>
<evidence type="ECO:0000259" key="2">
    <source>
        <dbReference type="Pfam" id="PF01345"/>
    </source>
</evidence>
<dbReference type="Proteomes" id="UP000194664">
    <property type="component" value="Unassembled WGS sequence"/>
</dbReference>
<gene>
    <name evidence="4" type="ORF">BVC71_03660</name>
</gene>
<evidence type="ECO:0000313" key="5">
    <source>
        <dbReference type="Proteomes" id="UP000194664"/>
    </source>
</evidence>
<feature type="domain" description="DUF7507" evidence="3">
    <location>
        <begin position="666"/>
        <end position="758"/>
    </location>
</feature>
<feature type="domain" description="DUF7507" evidence="3">
    <location>
        <begin position="448"/>
        <end position="536"/>
    </location>
</feature>
<feature type="domain" description="DUF7507" evidence="3">
    <location>
        <begin position="3499"/>
        <end position="3611"/>
    </location>
</feature>
<dbReference type="SMART" id="SM00710">
    <property type="entry name" value="PbH1"/>
    <property type="match status" value="5"/>
</dbReference>
<accession>A0A251X1J6</accession>
<feature type="domain" description="DUF7507" evidence="3">
    <location>
        <begin position="2875"/>
        <end position="2978"/>
    </location>
</feature>
<feature type="domain" description="DUF7507" evidence="3">
    <location>
        <begin position="1214"/>
        <end position="1315"/>
    </location>
</feature>
<dbReference type="InterPro" id="IPR018247">
    <property type="entry name" value="EF_Hand_1_Ca_BS"/>
</dbReference>
<sequence length="3956" mass="402994">MALATLSFVPDHAAATSFTMTVPGTNISLPSEYPEAGGVAFVVIGDNGNIYYQFSNPQGAFVGFQNRGRPRQFRGNPFTINDPVELNCGFSSCSTYFGGGIAQVYIRFTADDGDTSPGNFDEDDIFLILNGYNVGNWSDVTAESTNTTGTVSYGFTSGFSDRAISTGWFSSSDPALANSILSTGQTTTQVFDRDPNDNYWDFSAGENIRNNDLITVAPGYEIEKTADRSSYAAIGETVNYTYTVTNIGSVQITDIAINDDKIPSVTCDTTTVDATTSGSGSAQFATCTGSYVVTQADIDAGEITNIATASGTPTYGNLGNVSDTVTITGPARTPVLSFEKTADVASIAAAGDIITYTLSATNDGNVTLTNVEVTDPKLPSLSCIAASLAPGDDLTCSQAHTVTQSEFETAVNGSPITNTATARADTPLGTTISQTDTATVAASAPQISLTIDKSTGATSYSAVGETIVYSIDVTNTSNVAWPSAPTVNDSIAPVNCPTGGVAIGATVTCNATYAITQADLDAGSLLNTATASISVAGQSASQTDSVTLIATRTPLLTLDKSLNDGSATTYAATTDTIDYDYTVTNGGNVTIENLTVTDDRLAVTCPVTSLAPSTTTVCTATETAITQNDIDAGAITNTAYASGTAATLGEAVQSNSDQVTVNAEQNPAISLDKTAGNVPPPQFVAGRTITYTFDVENTGNTTLVGPITVVDDKIGTFECNPGNLAPTASIRCSRDYTITTQDQIAGFVTNVATVQDANGDASAQDSETVAPNFDGGISLVKSADVASVSSAGETVNYTFTVTNTGTATITEPITIDDPLISGVDCSSQPAALLAGQSFDCTGALTTTQTQIDQDSITNTAIASTSYNGSTFSSAPSTVTISVNGAPSISIVKSGPAEFTAKGEVLTYSLTATNTGNKTLSQIAVTDPLITNISCPSTTLAPSAAMTCSGDYTVTQSDLDSGTITNTAAVAARTPSGAALNEPSNTVIANAAAGAQVAAATLDKTANIAEITQVGEQIIYTLAVTNTGTVTLNNLSLTDALDSGWSCSISTLAPSATNNSCRFAHVVSQSEFDSGSLTNNATLSGAQLAVDETDTITLPVAGRNAGFTSVKTVDQDYTTVGDTLNFGFTVENTGNVTLSNVTVSDAQLGLNCVIGTLAPGAIDTSTCSAAHSVTQSDIDAGSYTNTATVSADAPAGVTAPADQSPSVTANGPTSTPSIDVTKSGPANFALNDTLTWTFSIENTGNVTLTNVTINDPALGFSCAVGTIAPSQTVTQCADTTPFSVSRTATQADVDAGSVQNTVTASGSAPDTTVVSDTASVLSTGPARAPAISIDKTADTPNYAAVGDTIDYTITVTNTGNVTLTSPFDVSDPLADTLSCAAVPAAGLAPSASFVCTASYEVTQADLDSGSFTNTATATTSDQGEELTVSDDATVTAGQNPAIALAKYVAETSASTYGAVGDTVTFEYRVTNTGNVTLTDPITVTDDKIPAGSVDCNPGTLAPGANGTCTLVWTADQAAIDAGSVTNIGTAQTIFDGLTYQATDTATVTARQTPSLTTLKEVTTTPPLYSAGETIGYTYTITNNGNVTIDGPFSVTDNLIGTISCGTAGSLPPAATTSCTANYVVTDGDISLGSTVNVATSAGTFDGAAIESPPTSVIYPNDPVLYPPALSIAKSADAVTYDTLGQVITYTYTVTNTGKADLNGDINVIDNKIGSFICRDTATYGNFAVGDSFDCTAPYSVTQADLDGEELSNDAYADTVYTYGGTNQLSVVSAPDNVTITTAGAPAFAIVKTGDATAFPAVGDTVTFTIEVQNTGNQTLSNVIVSDNMPELALSCTDGTNPVTMPQTMSVGDSWTCTAPYTVDQDDIDAQTIINTATVRGDDPKGVTITASSTVNQPVEPAAPNLTITKEITSTVIGGVAFGAVGQDIEYRITVTNTGNVTLADVSITDDLVPGTCDIGTLSPTDTDNSCTYTYTATQADIDAENGPAPYYGGVTNTATATYLPVHPTGTEQSVSDSVFARGPDHILEFTLQKTALDTGFAAVGDTLDYQYVVANTGNVTLTAQPVISDDKIGTVTCPAIAPGLAPRDFVLCTATYAVTQDDVDAGFVTNVAEVTSTQIPVATTTAIDDATVTGTRSPAIRGIKTATTNFGTDGRADAGDTVDYTFTVSNTGNVTLFDINVTETAFSGTGGAPTITYDAGGAYLGGDAATIDLPVGQNLTFVATYTLTQDDVDAGDIENSATVSGTAPDASIVSDVTGATQADDDATIVDLPPVGAVEVLKTVSNAPVAPIAGDAVTFTITAENTGNVTLSDPVLTDTLTRKNGALLSTDAAPAYVSGDTDTDGEIDTGEVWTYTVSYTLQQADIDAGGINNSATVAATTPAGATVSDISDDGTGPGNKPASLDITALPSIETEKTLTNAVSVAGETAEFAITVQNTGNVTLTAIALTDTLTRADSTVLTLTSGPTFTGADLGSGPASLLPNETATYLATYTLTQSDVDAGGVSNTVIAQGAAPSGQIVNDEADTPATLTIAAAPAITIAKSRAVGSLASYDTVGDVLDYSFVLTNTGNITLTGPFTVSDPLIENAGGSLTCGAGPLGPNDTLTCSGSYAVTQADIDAGSVANTATASAEVGTPATSNTVTIPAIQTPDIDIVKTVEPVPAEEFVVGAIIEYTYTVTNTGNTTLTDPITVADNRIDTVDCPALPAGGLAPAQSITCSADYVVTADDVDLFVVTNLATAQSGDLSSLGTTVSIPEAAVPALSMTKTAADGATFAAVGDVLDYTFTVENAGTRPFVRDVIIVDPLIGDITCWTATAGDETFAPGDTATCYGSYPVVQSDLDNGEVVNQAYASTQYGAENDEVVSDPQAVTVPAAGGANLSLTKTANPTVVAAVGEVVTFTITALNDGNRTLRAVTIDDPMIDALTCTVGGTAASIGAELAPTEALECTGTYTVTQSDLDAGTLTNTASASAVTPKGSELTATATANVTLPAQSPAIALAKTATPNEFGAVGSSLTYLLSAQNVGNVTMFDVTITDPMAPNLACTIETLAPNAVSAPCSFSIQVIQEMVDAGDIENTASVTAATQLGTYVSDSATLVTDGPDQLPAVEATKTASAVAPVAGEVITYTLTVENTGNVTLSNIALTDTMQRVDNTAVQLDAPFAYVAGDDGDGLLNVTEAWIYTARYTVTQTDLDAGGVFNSVDVTAVSPQLVSVSDTSDDGNDTDGNTADDPTETLFVAGPALDVIKTVTTAGSAVGDVLEYTITARNIGNVTLNAPVIADTMTRLNGDAIAVTPTLVSGAAPIAPSEMLAWTVTYTLTQGDIDSGGISNTATVTMTAPNDVTVSDVSDDGDDADGNTADDPTITRFAPAPEMDITKLVGQSGDKAGDPVTFDVYALNTGNVTLSNVTLVDTMTRADGTPISGITATYVTSDFGSAEGTIVPGETATYEVTYVLTQADVDATGLENQITATATSPTGATLFDLSDNDATLGGDTPTELYIAPAPVLNATLSTDFAETAAAGTLVPYVITVENTGNVSLDAVSFDETLWDGTGSASGFAAVPAYVDGDANNDGLVTPGEIWTYSVAATLTDTIIETGVLSASVDVSAATQNNAIVSDVSDDTDDSDGNTTNDPEVIAFGPSDLFVATKTANRETVGAGDVVTFTLDFTNNSVSDYSDIVLVDRMPNGLGYVPGSATVNGAAREPDMVGSNLTWDSVDISAGNSATVTFNARVTQTLSDGAEIVNRTFAENAAGQRISTIGTVTLRMTPEGVFDCSDVIGKVWIDTDGNNRQTEGEAGVPATRIATQNGLLITTDAFGRFHVPCAALPRSEGSNFTIELDTRSLPQGVGVLSENPRSLRLTAGMAAEMNFAVGPLVPVQIALTSDAFGDDDQLPEPLGSAIATFVADLSGQPSQIELVYILSSTDSDAVALDRLDMVETAIKRAARAQRGTPITVIKTVQYLQ</sequence>
<feature type="domain" description="DUF7507" evidence="3">
    <location>
        <begin position="217"/>
        <end position="316"/>
    </location>
</feature>
<dbReference type="Pfam" id="PF24346">
    <property type="entry name" value="DUF7507"/>
    <property type="match status" value="29"/>
</dbReference>
<feature type="domain" description="DUF7507" evidence="3">
    <location>
        <begin position="3101"/>
        <end position="3211"/>
    </location>
</feature>
<feature type="domain" description="DUF7507" evidence="3">
    <location>
        <begin position="1666"/>
        <end position="1760"/>
    </location>
</feature>
<feature type="domain" description="DUF7507" evidence="3">
    <location>
        <begin position="2646"/>
        <end position="2740"/>
    </location>
</feature>
<evidence type="ECO:0000313" key="4">
    <source>
        <dbReference type="EMBL" id="OUD10599.1"/>
    </source>
</evidence>
<feature type="compositionally biased region" description="Polar residues" evidence="1">
    <location>
        <begin position="1200"/>
        <end position="1217"/>
    </location>
</feature>
<dbReference type="InterPro" id="IPR001434">
    <property type="entry name" value="OmcB-like_DUF11"/>
</dbReference>
<feature type="domain" description="DUF7507" evidence="3">
    <location>
        <begin position="554"/>
        <end position="653"/>
    </location>
</feature>
<feature type="domain" description="DUF7507" evidence="3">
    <location>
        <begin position="2275"/>
        <end position="2387"/>
    </location>
</feature>
<dbReference type="PANTHER" id="PTHR34819:SF3">
    <property type="entry name" value="CELL SURFACE PROTEIN"/>
    <property type="match status" value="1"/>
</dbReference>
<feature type="domain" description="DUF7507" evidence="3">
    <location>
        <begin position="998"/>
        <end position="1086"/>
    </location>
</feature>
<feature type="domain" description="DUF7507" evidence="3">
    <location>
        <begin position="3365"/>
        <end position="3475"/>
    </location>
</feature>
<dbReference type="Gene3D" id="2.60.40.740">
    <property type="match status" value="2"/>
</dbReference>
<feature type="domain" description="DUF11" evidence="2">
    <location>
        <begin position="3641"/>
        <end position="3738"/>
    </location>
</feature>
<keyword evidence="5" id="KW-1185">Reference proteome</keyword>
<feature type="region of interest" description="Disordered" evidence="1">
    <location>
        <begin position="3207"/>
        <end position="3227"/>
    </location>
</feature>
<dbReference type="InterPro" id="IPR013783">
    <property type="entry name" value="Ig-like_fold"/>
</dbReference>
<evidence type="ECO:0000256" key="1">
    <source>
        <dbReference type="SAM" id="MobiDB-lite"/>
    </source>
</evidence>
<feature type="domain" description="DUF7507" evidence="3">
    <location>
        <begin position="1107"/>
        <end position="1197"/>
    </location>
</feature>
<dbReference type="EMBL" id="MSPP01000001">
    <property type="protein sequence ID" value="OUD10599.1"/>
    <property type="molecule type" value="Genomic_DNA"/>
</dbReference>
<dbReference type="InterPro" id="IPR055354">
    <property type="entry name" value="DUF7507"/>
</dbReference>
<name>A0A251X1J6_9RHOB</name>
<feature type="domain" description="DUF7507" evidence="3">
    <location>
        <begin position="1551"/>
        <end position="1645"/>
    </location>
</feature>
<feature type="domain" description="DUF7507" evidence="3">
    <location>
        <begin position="2990"/>
        <end position="3088"/>
    </location>
</feature>
<dbReference type="NCBIfam" id="TIGR01451">
    <property type="entry name" value="B_ant_repeat"/>
    <property type="match status" value="17"/>
</dbReference>
<dbReference type="PROSITE" id="PS00018">
    <property type="entry name" value="EF_HAND_1"/>
    <property type="match status" value="1"/>
</dbReference>
<dbReference type="InterPro" id="IPR047589">
    <property type="entry name" value="DUF11_rpt"/>
</dbReference>
<evidence type="ECO:0008006" key="6">
    <source>
        <dbReference type="Google" id="ProtNLM"/>
    </source>
</evidence>
<dbReference type="PANTHER" id="PTHR34819">
    <property type="entry name" value="LARGE CYSTEINE-RICH PERIPLASMIC PROTEIN OMCB"/>
    <property type="match status" value="1"/>
</dbReference>
<evidence type="ECO:0000259" key="3">
    <source>
        <dbReference type="Pfam" id="PF24346"/>
    </source>
</evidence>
<feature type="domain" description="DUF7507" evidence="3">
    <location>
        <begin position="1327"/>
        <end position="1424"/>
    </location>
</feature>
<feature type="region of interest" description="Disordered" evidence="1">
    <location>
        <begin position="1194"/>
        <end position="1217"/>
    </location>
</feature>
<feature type="domain" description="DUF7507" evidence="3">
    <location>
        <begin position="3236"/>
        <end position="3341"/>
    </location>
</feature>
<protein>
    <recommendedName>
        <fullName evidence="6">DUF11 domain-containing protein</fullName>
    </recommendedName>
</protein>
<dbReference type="InterPro" id="IPR051172">
    <property type="entry name" value="Chlamydia_OmcB"/>
</dbReference>